<comment type="function">
    <text evidence="2">May play the central regulatory role in sporulation. It may be an element of the effector pathway responsible for the activation of sporulation genes in response to nutritional stress. Spo0A may act in concert with spo0H (a sigma factor) to control the expression of some genes that are critical to the sporulation process.</text>
</comment>
<name>A0A318XLJ9_9FIRM</name>
<dbReference type="PANTHER" id="PTHR37299:SF1">
    <property type="entry name" value="STAGE 0 SPORULATION PROTEIN A HOMOLOG"/>
    <property type="match status" value="1"/>
</dbReference>
<evidence type="ECO:0000256" key="2">
    <source>
        <dbReference type="ARBA" id="ARBA00024867"/>
    </source>
</evidence>
<dbReference type="OrthoDB" id="9809318at2"/>
<keyword evidence="7" id="KW-1185">Reference proteome</keyword>
<dbReference type="InterPro" id="IPR046947">
    <property type="entry name" value="LytR-like"/>
</dbReference>
<dbReference type="AlphaFoldDB" id="A0A318XLJ9"/>
<protein>
    <recommendedName>
        <fullName evidence="1">Stage 0 sporulation protein A homolog</fullName>
    </recommendedName>
</protein>
<keyword evidence="3" id="KW-0597">Phosphoprotein</keyword>
<dbReference type="PROSITE" id="PS50930">
    <property type="entry name" value="HTH_LYTTR"/>
    <property type="match status" value="1"/>
</dbReference>
<dbReference type="PROSITE" id="PS50110">
    <property type="entry name" value="RESPONSE_REGULATORY"/>
    <property type="match status" value="1"/>
</dbReference>
<feature type="modified residue" description="4-aspartylphosphate" evidence="3">
    <location>
        <position position="53"/>
    </location>
</feature>
<dbReference type="InterPro" id="IPR007492">
    <property type="entry name" value="LytTR_DNA-bd_dom"/>
</dbReference>
<accession>A0A318XLJ9</accession>
<dbReference type="Gene3D" id="2.40.50.40">
    <property type="match status" value="1"/>
</dbReference>
<dbReference type="RefSeq" id="WP_110462161.1">
    <property type="nucleotide sequence ID" value="NZ_QKMR01000011.1"/>
</dbReference>
<dbReference type="SUPFAM" id="SSF52172">
    <property type="entry name" value="CheY-like"/>
    <property type="match status" value="1"/>
</dbReference>
<organism evidence="6 7">
    <name type="scientific">Ruminiclostridium sufflavum DSM 19573</name>
    <dbReference type="NCBI Taxonomy" id="1121337"/>
    <lineage>
        <taxon>Bacteria</taxon>
        <taxon>Bacillati</taxon>
        <taxon>Bacillota</taxon>
        <taxon>Clostridia</taxon>
        <taxon>Eubacteriales</taxon>
        <taxon>Oscillospiraceae</taxon>
        <taxon>Ruminiclostridium</taxon>
    </lineage>
</organism>
<dbReference type="GO" id="GO:0003677">
    <property type="term" value="F:DNA binding"/>
    <property type="evidence" value="ECO:0007669"/>
    <property type="project" value="InterPro"/>
</dbReference>
<evidence type="ECO:0000256" key="1">
    <source>
        <dbReference type="ARBA" id="ARBA00018672"/>
    </source>
</evidence>
<evidence type="ECO:0000259" key="4">
    <source>
        <dbReference type="PROSITE" id="PS50110"/>
    </source>
</evidence>
<dbReference type="InterPro" id="IPR001789">
    <property type="entry name" value="Sig_transdc_resp-reg_receiver"/>
</dbReference>
<evidence type="ECO:0000259" key="5">
    <source>
        <dbReference type="PROSITE" id="PS50930"/>
    </source>
</evidence>
<proteinExistence type="predicted"/>
<dbReference type="Pfam" id="PF04397">
    <property type="entry name" value="LytTR"/>
    <property type="match status" value="1"/>
</dbReference>
<dbReference type="InterPro" id="IPR011006">
    <property type="entry name" value="CheY-like_superfamily"/>
</dbReference>
<dbReference type="Gene3D" id="2.20.25.10">
    <property type="match status" value="1"/>
</dbReference>
<evidence type="ECO:0000313" key="7">
    <source>
        <dbReference type="Proteomes" id="UP000248132"/>
    </source>
</evidence>
<evidence type="ECO:0000313" key="6">
    <source>
        <dbReference type="EMBL" id="PYG87465.1"/>
    </source>
</evidence>
<feature type="domain" description="Response regulatory" evidence="4">
    <location>
        <begin position="2"/>
        <end position="116"/>
    </location>
</feature>
<dbReference type="Pfam" id="PF00072">
    <property type="entry name" value="Response_reg"/>
    <property type="match status" value="1"/>
</dbReference>
<gene>
    <name evidence="6" type="ORF">LY28_02135</name>
</gene>
<dbReference type="GO" id="GO:0000156">
    <property type="term" value="F:phosphorelay response regulator activity"/>
    <property type="evidence" value="ECO:0007669"/>
    <property type="project" value="InterPro"/>
</dbReference>
<feature type="domain" description="HTH LytTR-type" evidence="5">
    <location>
        <begin position="146"/>
        <end position="252"/>
    </location>
</feature>
<dbReference type="EMBL" id="QKMR01000011">
    <property type="protein sequence ID" value="PYG87465.1"/>
    <property type="molecule type" value="Genomic_DNA"/>
</dbReference>
<dbReference type="PANTHER" id="PTHR37299">
    <property type="entry name" value="TRANSCRIPTIONAL REGULATOR-RELATED"/>
    <property type="match status" value="1"/>
</dbReference>
<reference evidence="6 7" key="1">
    <citation type="submission" date="2018-06" db="EMBL/GenBank/DDBJ databases">
        <title>Genomic Encyclopedia of Type Strains, Phase I: the one thousand microbial genomes (KMG-I) project.</title>
        <authorList>
            <person name="Kyrpides N."/>
        </authorList>
    </citation>
    <scope>NUCLEOTIDE SEQUENCE [LARGE SCALE GENOMIC DNA]</scope>
    <source>
        <strain evidence="6 7">DSM 19573</strain>
    </source>
</reference>
<dbReference type="SMART" id="SM00850">
    <property type="entry name" value="LytTR"/>
    <property type="match status" value="1"/>
</dbReference>
<sequence length="252" mass="29337">MRAILVDDEKAALDNLCFYLSKFEDIKIKGMYQDPAEALPRIVKEKPDVVFLDISMPEMSGMQAAAEILKLEEGIKIVFATAYDEYAIKAFELNAIDYLLKPFSQQRIELAVNRVKKLLSEQNKDNFIRERQVIQFEASKKELIKIPLWKNDRIFLCAPPDICYISSEEGGVNIYTISGGVYRSKDTLSYFERMLDSRRFFRCHKSFIINMMKINEVIPWFNNTYVLKMEGSEEEVPVSRNYIKGFKSLFDL</sequence>
<dbReference type="Proteomes" id="UP000248132">
    <property type="component" value="Unassembled WGS sequence"/>
</dbReference>
<dbReference type="SMART" id="SM00448">
    <property type="entry name" value="REC"/>
    <property type="match status" value="1"/>
</dbReference>
<evidence type="ECO:0000256" key="3">
    <source>
        <dbReference type="PROSITE-ProRule" id="PRU00169"/>
    </source>
</evidence>
<comment type="caution">
    <text evidence="6">The sequence shown here is derived from an EMBL/GenBank/DDBJ whole genome shotgun (WGS) entry which is preliminary data.</text>
</comment>
<dbReference type="Gene3D" id="3.40.50.2300">
    <property type="match status" value="1"/>
</dbReference>